<evidence type="ECO:0000256" key="3">
    <source>
        <dbReference type="ARBA" id="ARBA00022741"/>
    </source>
</evidence>
<evidence type="ECO:0000256" key="6">
    <source>
        <dbReference type="SAM" id="MobiDB-lite"/>
    </source>
</evidence>
<evidence type="ECO:0000256" key="4">
    <source>
        <dbReference type="ARBA" id="ARBA00022777"/>
    </source>
</evidence>
<dbReference type="SUPFAM" id="SSF56112">
    <property type="entry name" value="Protein kinase-like (PK-like)"/>
    <property type="match status" value="1"/>
</dbReference>
<dbReference type="Pfam" id="PF00069">
    <property type="entry name" value="Pkinase"/>
    <property type="match status" value="1"/>
</dbReference>
<name>A0ABN9QHP0_9DINO</name>
<proteinExistence type="predicted"/>
<evidence type="ECO:0000313" key="9">
    <source>
        <dbReference type="Proteomes" id="UP001189429"/>
    </source>
</evidence>
<reference evidence="8" key="1">
    <citation type="submission" date="2023-10" db="EMBL/GenBank/DDBJ databases">
        <authorList>
            <person name="Chen Y."/>
            <person name="Shah S."/>
            <person name="Dougan E. K."/>
            <person name="Thang M."/>
            <person name="Chan C."/>
        </authorList>
    </citation>
    <scope>NUCLEOTIDE SEQUENCE [LARGE SCALE GENOMIC DNA]</scope>
</reference>
<dbReference type="PANTHER" id="PTHR45646">
    <property type="entry name" value="SERINE/THREONINE-PROTEIN KINASE DOA-RELATED"/>
    <property type="match status" value="1"/>
</dbReference>
<comment type="caution">
    <text evidence="8">The sequence shown here is derived from an EMBL/GenBank/DDBJ whole genome shotgun (WGS) entry which is preliminary data.</text>
</comment>
<dbReference type="InterPro" id="IPR051175">
    <property type="entry name" value="CLK_kinases"/>
</dbReference>
<keyword evidence="4" id="KW-0418">Kinase</keyword>
<keyword evidence="2" id="KW-0808">Transferase</keyword>
<feature type="region of interest" description="Disordered" evidence="6">
    <location>
        <begin position="138"/>
        <end position="173"/>
    </location>
</feature>
<dbReference type="Proteomes" id="UP001189429">
    <property type="component" value="Unassembled WGS sequence"/>
</dbReference>
<dbReference type="EMBL" id="CAUYUJ010003483">
    <property type="protein sequence ID" value="CAK0805529.1"/>
    <property type="molecule type" value="Genomic_DNA"/>
</dbReference>
<evidence type="ECO:0000256" key="1">
    <source>
        <dbReference type="ARBA" id="ARBA00022527"/>
    </source>
</evidence>
<dbReference type="InterPro" id="IPR000719">
    <property type="entry name" value="Prot_kinase_dom"/>
</dbReference>
<dbReference type="Gene3D" id="1.10.510.10">
    <property type="entry name" value="Transferase(Phosphotransferase) domain 1"/>
    <property type="match status" value="1"/>
</dbReference>
<keyword evidence="9" id="KW-1185">Reference proteome</keyword>
<feature type="compositionally biased region" description="Gly residues" evidence="6">
    <location>
        <begin position="140"/>
        <end position="159"/>
    </location>
</feature>
<protein>
    <recommendedName>
        <fullName evidence="7">Protein kinase domain-containing protein</fullName>
    </recommendedName>
</protein>
<evidence type="ECO:0000256" key="2">
    <source>
        <dbReference type="ARBA" id="ARBA00022679"/>
    </source>
</evidence>
<feature type="non-terminal residue" evidence="8">
    <location>
        <position position="1"/>
    </location>
</feature>
<dbReference type="PANTHER" id="PTHR45646:SF11">
    <property type="entry name" value="SERINE_THREONINE-PROTEIN KINASE DOA"/>
    <property type="match status" value="1"/>
</dbReference>
<sequence>EAHKSSSRSRRSSEYLRPVNSRIRLIDFGNATYEDEHHSSIINTRQYRGPEVILAVGWNELSDVWSMGCILMELYTGELLFGTHENLEHLALMEAILDQSLPTSMLSKAPKAIKDKYLANGTSQLRLAWWRSSRNRRRAGGYGGDEGRGLGRGRTGGGAPRAAGRVLTESPTA</sequence>
<gene>
    <name evidence="8" type="ORF">PCOR1329_LOCUS12017</name>
</gene>
<keyword evidence="5" id="KW-0067">ATP-binding</keyword>
<evidence type="ECO:0000259" key="7">
    <source>
        <dbReference type="PROSITE" id="PS50011"/>
    </source>
</evidence>
<dbReference type="PROSITE" id="PS50011">
    <property type="entry name" value="PROTEIN_KINASE_DOM"/>
    <property type="match status" value="1"/>
</dbReference>
<keyword evidence="1" id="KW-0723">Serine/threonine-protein kinase</keyword>
<evidence type="ECO:0000256" key="5">
    <source>
        <dbReference type="ARBA" id="ARBA00022840"/>
    </source>
</evidence>
<keyword evidence="3" id="KW-0547">Nucleotide-binding</keyword>
<accession>A0ABN9QHP0</accession>
<feature type="domain" description="Protein kinase" evidence="7">
    <location>
        <begin position="1"/>
        <end position="173"/>
    </location>
</feature>
<dbReference type="InterPro" id="IPR011009">
    <property type="entry name" value="Kinase-like_dom_sf"/>
</dbReference>
<evidence type="ECO:0000313" key="8">
    <source>
        <dbReference type="EMBL" id="CAK0805529.1"/>
    </source>
</evidence>
<organism evidence="8 9">
    <name type="scientific">Prorocentrum cordatum</name>
    <dbReference type="NCBI Taxonomy" id="2364126"/>
    <lineage>
        <taxon>Eukaryota</taxon>
        <taxon>Sar</taxon>
        <taxon>Alveolata</taxon>
        <taxon>Dinophyceae</taxon>
        <taxon>Prorocentrales</taxon>
        <taxon>Prorocentraceae</taxon>
        <taxon>Prorocentrum</taxon>
    </lineage>
</organism>